<dbReference type="EMBL" id="BK032780">
    <property type="protein sequence ID" value="DAF59966.1"/>
    <property type="molecule type" value="Genomic_DNA"/>
</dbReference>
<proteinExistence type="predicted"/>
<sequence length="65" mass="7821">MKRTLRIEQNNKNVDFDYDKLRAYYFETQRDGSIAFAIYPVDGGRYVFPNNKNLKIQLIEEKENE</sequence>
<accession>A0A8S5T9P4</accession>
<protein>
    <submittedName>
        <fullName evidence="1">Uncharacterized protein</fullName>
    </submittedName>
</protein>
<name>A0A8S5T9P4_9CAUD</name>
<evidence type="ECO:0000313" key="1">
    <source>
        <dbReference type="EMBL" id="DAF59966.1"/>
    </source>
</evidence>
<organism evidence="1">
    <name type="scientific">Siphoviridae sp. ctGz830</name>
    <dbReference type="NCBI Taxonomy" id="2827825"/>
    <lineage>
        <taxon>Viruses</taxon>
        <taxon>Duplodnaviria</taxon>
        <taxon>Heunggongvirae</taxon>
        <taxon>Uroviricota</taxon>
        <taxon>Caudoviricetes</taxon>
    </lineage>
</organism>
<reference evidence="1" key="1">
    <citation type="journal article" date="2021" name="Proc. Natl. Acad. Sci. U.S.A.">
        <title>A Catalog of Tens of Thousands of Viruses from Human Metagenomes Reveals Hidden Associations with Chronic Diseases.</title>
        <authorList>
            <person name="Tisza M.J."/>
            <person name="Buck C.B."/>
        </authorList>
    </citation>
    <scope>NUCLEOTIDE SEQUENCE</scope>
    <source>
        <strain evidence="1">CtGz830</strain>
    </source>
</reference>